<sequence>MQSQDSRGAAHQAGRSTHNSESRGHISLSGACKRNVSASNLISLSIPITYTVSGASLFSIHHIRVCDNIPKLLSGETYTPVWCIADDPAIYVIALLLLKLGD</sequence>
<evidence type="ECO:0000313" key="3">
    <source>
        <dbReference type="Proteomes" id="UP000215335"/>
    </source>
</evidence>
<evidence type="ECO:0000313" key="2">
    <source>
        <dbReference type="EMBL" id="OXU25818.1"/>
    </source>
</evidence>
<protein>
    <submittedName>
        <fullName evidence="2">Uncharacterized protein</fullName>
    </submittedName>
</protein>
<dbReference type="Proteomes" id="UP000215335">
    <property type="component" value="Unassembled WGS sequence"/>
</dbReference>
<proteinExistence type="predicted"/>
<comment type="caution">
    <text evidence="2">The sequence shown here is derived from an EMBL/GenBank/DDBJ whole genome shotgun (WGS) entry which is preliminary data.</text>
</comment>
<feature type="region of interest" description="Disordered" evidence="1">
    <location>
        <begin position="1"/>
        <end position="26"/>
    </location>
</feature>
<accession>A0A232F5Q8</accession>
<keyword evidence="3" id="KW-1185">Reference proteome</keyword>
<reference evidence="2 3" key="1">
    <citation type="journal article" date="2017" name="Curr. Biol.">
        <title>The Evolution of Venom by Co-option of Single-Copy Genes.</title>
        <authorList>
            <person name="Martinson E.O."/>
            <person name="Mrinalini"/>
            <person name="Kelkar Y.D."/>
            <person name="Chang C.H."/>
            <person name="Werren J.H."/>
        </authorList>
    </citation>
    <scope>NUCLEOTIDE SEQUENCE [LARGE SCALE GENOMIC DNA]</scope>
    <source>
        <strain evidence="2 3">Alberta</strain>
        <tissue evidence="2">Whole body</tissue>
    </source>
</reference>
<name>A0A232F5Q8_9HYME</name>
<dbReference type="EMBL" id="NNAY01000940">
    <property type="protein sequence ID" value="OXU25818.1"/>
    <property type="molecule type" value="Genomic_DNA"/>
</dbReference>
<evidence type="ECO:0000256" key="1">
    <source>
        <dbReference type="SAM" id="MobiDB-lite"/>
    </source>
</evidence>
<dbReference type="AlphaFoldDB" id="A0A232F5Q8"/>
<gene>
    <name evidence="2" type="ORF">TSAR_003318</name>
</gene>
<organism evidence="2 3">
    <name type="scientific">Trichomalopsis sarcophagae</name>
    <dbReference type="NCBI Taxonomy" id="543379"/>
    <lineage>
        <taxon>Eukaryota</taxon>
        <taxon>Metazoa</taxon>
        <taxon>Ecdysozoa</taxon>
        <taxon>Arthropoda</taxon>
        <taxon>Hexapoda</taxon>
        <taxon>Insecta</taxon>
        <taxon>Pterygota</taxon>
        <taxon>Neoptera</taxon>
        <taxon>Endopterygota</taxon>
        <taxon>Hymenoptera</taxon>
        <taxon>Apocrita</taxon>
        <taxon>Proctotrupomorpha</taxon>
        <taxon>Chalcidoidea</taxon>
        <taxon>Pteromalidae</taxon>
        <taxon>Pteromalinae</taxon>
        <taxon>Trichomalopsis</taxon>
    </lineage>
</organism>